<dbReference type="EMBL" id="JAWXYG010000006">
    <property type="protein sequence ID" value="KAK4270329.1"/>
    <property type="molecule type" value="Genomic_DNA"/>
</dbReference>
<evidence type="ECO:0008006" key="4">
    <source>
        <dbReference type="Google" id="ProtNLM"/>
    </source>
</evidence>
<reference evidence="2" key="1">
    <citation type="submission" date="2023-10" db="EMBL/GenBank/DDBJ databases">
        <title>Chromosome-level genome of the transformable northern wattle, Acacia crassicarpa.</title>
        <authorList>
            <person name="Massaro I."/>
            <person name="Sinha N.R."/>
            <person name="Poethig S."/>
            <person name="Leichty A.R."/>
        </authorList>
    </citation>
    <scope>NUCLEOTIDE SEQUENCE</scope>
    <source>
        <strain evidence="2">Acra3RX</strain>
        <tissue evidence="2">Leaf</tissue>
    </source>
</reference>
<name>A0AAE1JLM4_9FABA</name>
<dbReference type="Proteomes" id="UP001293593">
    <property type="component" value="Unassembled WGS sequence"/>
</dbReference>
<evidence type="ECO:0000256" key="1">
    <source>
        <dbReference type="SAM" id="MobiDB-lite"/>
    </source>
</evidence>
<dbReference type="AlphaFoldDB" id="A0AAE1JLM4"/>
<comment type="caution">
    <text evidence="2">The sequence shown here is derived from an EMBL/GenBank/DDBJ whole genome shotgun (WGS) entry which is preliminary data.</text>
</comment>
<sequence>MEMDKLPHLEIATNPSERQLSFKERLEGWNIERRQRETGRCDVYYRHKKSKRVFRSIHEIVIFLMYESSPTSQKGKLPSSSSSSLSSNKVEEDQESDEGMIWGTDSEVSIELYKKLEDEAAEVLISICNDDGNIVNNNENNPPPSVDIASSSSSFVPIVADDDGATDLINHIPICKDMEEVQEFLLNSRKVKLEY</sequence>
<gene>
    <name evidence="2" type="ORF">QN277_023376</name>
</gene>
<dbReference type="Gene3D" id="3.30.890.10">
    <property type="entry name" value="Methyl-cpg-binding Protein 2, Chain A"/>
    <property type="match status" value="1"/>
</dbReference>
<evidence type="ECO:0000313" key="2">
    <source>
        <dbReference type="EMBL" id="KAK4270329.1"/>
    </source>
</evidence>
<keyword evidence="3" id="KW-1185">Reference proteome</keyword>
<feature type="region of interest" description="Disordered" evidence="1">
    <location>
        <begin position="70"/>
        <end position="101"/>
    </location>
</feature>
<organism evidence="2 3">
    <name type="scientific">Acacia crassicarpa</name>
    <name type="common">northern wattle</name>
    <dbReference type="NCBI Taxonomy" id="499986"/>
    <lineage>
        <taxon>Eukaryota</taxon>
        <taxon>Viridiplantae</taxon>
        <taxon>Streptophyta</taxon>
        <taxon>Embryophyta</taxon>
        <taxon>Tracheophyta</taxon>
        <taxon>Spermatophyta</taxon>
        <taxon>Magnoliopsida</taxon>
        <taxon>eudicotyledons</taxon>
        <taxon>Gunneridae</taxon>
        <taxon>Pentapetalae</taxon>
        <taxon>rosids</taxon>
        <taxon>fabids</taxon>
        <taxon>Fabales</taxon>
        <taxon>Fabaceae</taxon>
        <taxon>Caesalpinioideae</taxon>
        <taxon>mimosoid clade</taxon>
        <taxon>Acacieae</taxon>
        <taxon>Acacia</taxon>
    </lineage>
</organism>
<protein>
    <recommendedName>
        <fullName evidence="4">MBD domain-containing protein</fullName>
    </recommendedName>
</protein>
<evidence type="ECO:0000313" key="3">
    <source>
        <dbReference type="Proteomes" id="UP001293593"/>
    </source>
</evidence>
<proteinExistence type="predicted"/>
<accession>A0AAE1JLM4</accession>